<evidence type="ECO:0000256" key="8">
    <source>
        <dbReference type="ARBA" id="ARBA00023080"/>
    </source>
</evidence>
<name>A0A0D8XEC2_DICVI</name>
<dbReference type="EC" id="3.1.3.5" evidence="3"/>
<evidence type="ECO:0000256" key="6">
    <source>
        <dbReference type="ARBA" id="ARBA00022801"/>
    </source>
</evidence>
<comment type="similarity">
    <text evidence="2">Belongs to the pyrimidine 5'-nucleotidase family.</text>
</comment>
<dbReference type="EMBL" id="KN716607">
    <property type="protein sequence ID" value="KJH42948.1"/>
    <property type="molecule type" value="Genomic_DNA"/>
</dbReference>
<reference evidence="10" key="2">
    <citation type="journal article" date="2016" name="Sci. Rep.">
        <title>Dictyocaulus viviparus genome, variome and transcriptome elucidate lungworm biology and support future intervention.</title>
        <authorList>
            <person name="McNulty S.N."/>
            <person name="Strube C."/>
            <person name="Rosa B.A."/>
            <person name="Martin J.C."/>
            <person name="Tyagi R."/>
            <person name="Choi Y.J."/>
            <person name="Wang Q."/>
            <person name="Hallsworth Pepin K."/>
            <person name="Zhang X."/>
            <person name="Ozersky P."/>
            <person name="Wilson R.K."/>
            <person name="Sternberg P.W."/>
            <person name="Gasser R.B."/>
            <person name="Mitreva M."/>
        </authorList>
    </citation>
    <scope>NUCLEOTIDE SEQUENCE [LARGE SCALE GENOMIC DNA]</scope>
    <source>
        <strain evidence="10">HannoverDv2000</strain>
    </source>
</reference>
<evidence type="ECO:0000313" key="9">
    <source>
        <dbReference type="EMBL" id="KJH42948.1"/>
    </source>
</evidence>
<gene>
    <name evidence="9" type="ORF">DICVIV_11050</name>
</gene>
<dbReference type="Gene3D" id="3.40.50.1000">
    <property type="entry name" value="HAD superfamily/HAD-like"/>
    <property type="match status" value="1"/>
</dbReference>
<evidence type="ECO:0000313" key="10">
    <source>
        <dbReference type="Proteomes" id="UP000053766"/>
    </source>
</evidence>
<keyword evidence="6 9" id="KW-0378">Hydrolase</keyword>
<dbReference type="PANTHER" id="PTHR13045:SF0">
    <property type="entry name" value="7-METHYLGUANOSINE PHOSPHATE-SPECIFIC 5'-NUCLEOTIDASE"/>
    <property type="match status" value="1"/>
</dbReference>
<keyword evidence="8" id="KW-0546">Nucleotide metabolism</keyword>
<accession>A0A0D8XEC2</accession>
<evidence type="ECO:0000256" key="1">
    <source>
        <dbReference type="ARBA" id="ARBA00000815"/>
    </source>
</evidence>
<dbReference type="Proteomes" id="UP000053766">
    <property type="component" value="Unassembled WGS sequence"/>
</dbReference>
<dbReference type="SUPFAM" id="SSF56784">
    <property type="entry name" value="HAD-like"/>
    <property type="match status" value="1"/>
</dbReference>
<evidence type="ECO:0000256" key="3">
    <source>
        <dbReference type="ARBA" id="ARBA00012643"/>
    </source>
</evidence>
<evidence type="ECO:0000256" key="2">
    <source>
        <dbReference type="ARBA" id="ARBA00008389"/>
    </source>
</evidence>
<dbReference type="PANTHER" id="PTHR13045">
    <property type="entry name" value="5'-NUCLEOTIDASE"/>
    <property type="match status" value="1"/>
</dbReference>
<sequence>MEKILKSLYFSSSSTGSILSDFRVGGKEKIMVVTDFDYTLTLRQDDSGNKGCLTHEVFQTLKQKNGCTVEALQHELNKHYETALSNCSTKDDRISVQIDWWNESHDIIVRSGVHCDQLPTIVRNSKIIWRKNVLHLIKLLEEMSVPLLIYSAGITDIIKEAIRQLIGYFPCNISIVANRMHFDEHGRLSGFTMPPLCSLTKTMVRLRGLAKEVDEIYKDRTNVILIGDSDEDAIMLNGWEERVFLKIRLVQDKISQPHSFDLVILGSDCHQLIDIVKYIIFPQQT</sequence>
<keyword evidence="7" id="KW-0460">Magnesium</keyword>
<proteinExistence type="inferred from homology"/>
<dbReference type="Pfam" id="PF05822">
    <property type="entry name" value="UMPH-1"/>
    <property type="match status" value="1"/>
</dbReference>
<dbReference type="GO" id="GO:0008253">
    <property type="term" value="F:5'-nucleotidase activity"/>
    <property type="evidence" value="ECO:0007669"/>
    <property type="project" value="UniProtKB-EC"/>
</dbReference>
<dbReference type="GO" id="GO:0000166">
    <property type="term" value="F:nucleotide binding"/>
    <property type="evidence" value="ECO:0007669"/>
    <property type="project" value="UniProtKB-KW"/>
</dbReference>
<dbReference type="Gene3D" id="1.10.150.340">
    <property type="entry name" value="Pyrimidine 5'-nucleotidase (UMPH-1), N-terminal domain"/>
    <property type="match status" value="1"/>
</dbReference>
<keyword evidence="5" id="KW-0547">Nucleotide-binding</keyword>
<evidence type="ECO:0000256" key="7">
    <source>
        <dbReference type="ARBA" id="ARBA00022842"/>
    </source>
</evidence>
<evidence type="ECO:0000256" key="5">
    <source>
        <dbReference type="ARBA" id="ARBA00022741"/>
    </source>
</evidence>
<comment type="catalytic activity">
    <reaction evidence="1">
        <text>a ribonucleoside 5'-phosphate + H2O = a ribonucleoside + phosphate</text>
        <dbReference type="Rhea" id="RHEA:12484"/>
        <dbReference type="ChEBI" id="CHEBI:15377"/>
        <dbReference type="ChEBI" id="CHEBI:18254"/>
        <dbReference type="ChEBI" id="CHEBI:43474"/>
        <dbReference type="ChEBI" id="CHEBI:58043"/>
        <dbReference type="EC" id="3.1.3.5"/>
    </reaction>
</comment>
<reference evidence="9 10" key="1">
    <citation type="submission" date="2013-11" db="EMBL/GenBank/DDBJ databases">
        <title>Draft genome of the bovine lungworm Dictyocaulus viviparus.</title>
        <authorList>
            <person name="Mitreva M."/>
        </authorList>
    </citation>
    <scope>NUCLEOTIDE SEQUENCE [LARGE SCALE GENOMIC DNA]</scope>
    <source>
        <strain evidence="9 10">HannoverDv2000</strain>
    </source>
</reference>
<organism evidence="9 10">
    <name type="scientific">Dictyocaulus viviparus</name>
    <name type="common">Bovine lungworm</name>
    <dbReference type="NCBI Taxonomy" id="29172"/>
    <lineage>
        <taxon>Eukaryota</taxon>
        <taxon>Metazoa</taxon>
        <taxon>Ecdysozoa</taxon>
        <taxon>Nematoda</taxon>
        <taxon>Chromadorea</taxon>
        <taxon>Rhabditida</taxon>
        <taxon>Rhabditina</taxon>
        <taxon>Rhabditomorpha</taxon>
        <taxon>Strongyloidea</taxon>
        <taxon>Metastrongylidae</taxon>
        <taxon>Dictyocaulus</taxon>
    </lineage>
</organism>
<protein>
    <recommendedName>
        <fullName evidence="3">5'-nucleotidase</fullName>
        <ecNumber evidence="3">3.1.3.5</ecNumber>
    </recommendedName>
</protein>
<dbReference type="InterPro" id="IPR036412">
    <property type="entry name" value="HAD-like_sf"/>
</dbReference>
<dbReference type="OrthoDB" id="5849782at2759"/>
<dbReference type="GO" id="GO:0005737">
    <property type="term" value="C:cytoplasm"/>
    <property type="evidence" value="ECO:0007669"/>
    <property type="project" value="InterPro"/>
</dbReference>
<dbReference type="InterPro" id="IPR006434">
    <property type="entry name" value="Pyrimidine_nucleotidase_eu"/>
</dbReference>
<dbReference type="GO" id="GO:0000287">
    <property type="term" value="F:magnesium ion binding"/>
    <property type="evidence" value="ECO:0007669"/>
    <property type="project" value="InterPro"/>
</dbReference>
<keyword evidence="4" id="KW-0479">Metal-binding</keyword>
<dbReference type="AlphaFoldDB" id="A0A0D8XEC2"/>
<keyword evidence="10" id="KW-1185">Reference proteome</keyword>
<dbReference type="STRING" id="29172.A0A0D8XEC2"/>
<dbReference type="GO" id="GO:0009117">
    <property type="term" value="P:nucleotide metabolic process"/>
    <property type="evidence" value="ECO:0007669"/>
    <property type="project" value="UniProtKB-KW"/>
</dbReference>
<dbReference type="InterPro" id="IPR023214">
    <property type="entry name" value="HAD_sf"/>
</dbReference>
<evidence type="ECO:0000256" key="4">
    <source>
        <dbReference type="ARBA" id="ARBA00022723"/>
    </source>
</evidence>